<sequence>MSTPEVHQLLIDTVTREHDCVLQFDSAHKALKCWLWPKDYSGALIAPGRLPLRGDDFTGLVEAAMFERGDGEVVAMCATDNCGYLVCLGRIFEKGNMPTATYPKRDDGAVMPFRVFHQSEDTDNVLGQADMEDAELEDGVNMTLDSLFPAGRVLPRPVKYRALIGKLDSKVRPGVPESALKLLFVRCNKCGDVTTRQAFVYHTC</sequence>
<dbReference type="AlphaFoldDB" id="A0A5K1K765"/>
<dbReference type="EMBL" id="LR729830">
    <property type="protein sequence ID" value="VWP01982.1"/>
    <property type="molecule type" value="Genomic_DNA"/>
</dbReference>
<reference evidence="1" key="1">
    <citation type="submission" date="2019-10" db="EMBL/GenBank/DDBJ databases">
        <authorList>
            <person name="Nor Muhammad N."/>
        </authorList>
    </citation>
    <scope>NUCLEOTIDE SEQUENCE</scope>
</reference>
<dbReference type="EC" id="3.2.1.52" evidence="1"/>
<proteinExistence type="predicted"/>
<gene>
    <name evidence="1" type="primary">P43077</name>
</gene>
<dbReference type="GO" id="GO:0004563">
    <property type="term" value="F:beta-N-acetylhexosaminidase activity"/>
    <property type="evidence" value="ECO:0007669"/>
    <property type="project" value="UniProtKB-EC"/>
</dbReference>
<name>A0A5K1K765_9APHY</name>
<evidence type="ECO:0000313" key="1">
    <source>
        <dbReference type="EMBL" id="VWP01982.1"/>
    </source>
</evidence>
<keyword evidence="1" id="KW-0378">Hydrolase</keyword>
<protein>
    <submittedName>
        <fullName evidence="1">Beta-hexosaminidase (Beta-N-acetylhexosaminidase) (N-acetyl-beta-glucosaminidase))</fullName>
        <ecNumber evidence="1">3.2.1.52</ecNumber>
    </submittedName>
</protein>
<keyword evidence="1" id="KW-0326">Glycosidase</keyword>
<accession>A0A5K1K765</accession>
<organism evidence="1">
    <name type="scientific">Ganoderma boninense</name>
    <dbReference type="NCBI Taxonomy" id="34458"/>
    <lineage>
        <taxon>Eukaryota</taxon>
        <taxon>Fungi</taxon>
        <taxon>Dikarya</taxon>
        <taxon>Basidiomycota</taxon>
        <taxon>Agaricomycotina</taxon>
        <taxon>Agaricomycetes</taxon>
        <taxon>Polyporales</taxon>
        <taxon>Polyporaceae</taxon>
        <taxon>Ganoderma</taxon>
    </lineage>
</organism>